<dbReference type="AlphaFoldDB" id="A0AAV1EWW2"/>
<evidence type="ECO:0000256" key="5">
    <source>
        <dbReference type="SAM" id="SignalP"/>
    </source>
</evidence>
<gene>
    <name evidence="7" type="ORF">XNOV1_A019462</name>
</gene>
<keyword evidence="8" id="KW-1185">Reference proteome</keyword>
<feature type="domain" description="Immunoglobulin V-set" evidence="6">
    <location>
        <begin position="26"/>
        <end position="127"/>
    </location>
</feature>
<dbReference type="SUPFAM" id="SSF48726">
    <property type="entry name" value="Immunoglobulin"/>
    <property type="match status" value="1"/>
</dbReference>
<reference evidence="7" key="1">
    <citation type="submission" date="2023-08" db="EMBL/GenBank/DDBJ databases">
        <authorList>
            <person name="Alioto T."/>
            <person name="Alioto T."/>
            <person name="Gomez Garrido J."/>
        </authorList>
    </citation>
    <scope>NUCLEOTIDE SEQUENCE</scope>
</reference>
<accession>A0AAV1EWW2</accession>
<dbReference type="PANTHER" id="PTHR11860:SF118">
    <property type="entry name" value="CMRF35-LIKE MOLECULE 3-RELATED"/>
    <property type="match status" value="1"/>
</dbReference>
<evidence type="ECO:0000313" key="8">
    <source>
        <dbReference type="Proteomes" id="UP001178508"/>
    </source>
</evidence>
<feature type="chain" id="PRO_5043628644" evidence="5">
    <location>
        <begin position="25"/>
        <end position="289"/>
    </location>
</feature>
<dbReference type="EMBL" id="OY660866">
    <property type="protein sequence ID" value="CAJ1053175.1"/>
    <property type="molecule type" value="Genomic_DNA"/>
</dbReference>
<dbReference type="GO" id="GO:0004888">
    <property type="term" value="F:transmembrane signaling receptor activity"/>
    <property type="evidence" value="ECO:0007669"/>
    <property type="project" value="TreeGrafter"/>
</dbReference>
<dbReference type="PANTHER" id="PTHR11860">
    <property type="entry name" value="POLYMERIC-IMMUNOGLOBULIN RECEPTOR"/>
    <property type="match status" value="1"/>
</dbReference>
<dbReference type="Gene3D" id="2.60.40.10">
    <property type="entry name" value="Immunoglobulins"/>
    <property type="match status" value="1"/>
</dbReference>
<protein>
    <submittedName>
        <fullName evidence="7">CMRF35-like molecule 5</fullName>
    </submittedName>
</protein>
<name>A0AAV1EWW2_XYRNO</name>
<dbReference type="Pfam" id="PF07686">
    <property type="entry name" value="V-set"/>
    <property type="match status" value="1"/>
</dbReference>
<sequence length="289" mass="32097">MGGNWGATTFVILTLLHNQALISAQTTVGGTEGHSFDFRCEYPANLEKNTKYFCLVDNNVCNANTLIRTETQMQRVRVGRFSMFDNTTGGFFTVTVDKLTFKDSGMYWCGVDIKLYPDRITVIQLNVSQATVSPPTDSPKESTVDRLHAPLYLTAVMCVAAIFCVCMFTLCLLLVVKQQRSNAQRNRETSADYETMVPGVTTEPQLYCSCSDPDCTGLPALPPPPPDLWSHFTSKQSSVTSEYVDVDVSGHICLYQHLDPGQLEQHVYHCLNKDNSVKDGPGGVKEWIN</sequence>
<evidence type="ECO:0000256" key="3">
    <source>
        <dbReference type="ARBA" id="ARBA00023136"/>
    </source>
</evidence>
<dbReference type="InterPro" id="IPR036179">
    <property type="entry name" value="Ig-like_dom_sf"/>
</dbReference>
<dbReference type="GO" id="GO:0005886">
    <property type="term" value="C:plasma membrane"/>
    <property type="evidence" value="ECO:0007669"/>
    <property type="project" value="TreeGrafter"/>
</dbReference>
<evidence type="ECO:0000259" key="6">
    <source>
        <dbReference type="Pfam" id="PF07686"/>
    </source>
</evidence>
<keyword evidence="3 4" id="KW-0472">Membrane</keyword>
<evidence type="ECO:0000256" key="2">
    <source>
        <dbReference type="ARBA" id="ARBA00022692"/>
    </source>
</evidence>
<feature type="transmembrane region" description="Helical" evidence="4">
    <location>
        <begin position="151"/>
        <end position="176"/>
    </location>
</feature>
<proteinExistence type="predicted"/>
<keyword evidence="2 4" id="KW-0812">Transmembrane</keyword>
<dbReference type="InterPro" id="IPR050671">
    <property type="entry name" value="CD300_family_receptors"/>
</dbReference>
<keyword evidence="5" id="KW-0732">Signal</keyword>
<keyword evidence="4" id="KW-1133">Transmembrane helix</keyword>
<comment type="subcellular location">
    <subcellularLocation>
        <location evidence="1">Membrane</location>
    </subcellularLocation>
</comment>
<organism evidence="7 8">
    <name type="scientific">Xyrichtys novacula</name>
    <name type="common">Pearly razorfish</name>
    <name type="synonym">Hemipteronotus novacula</name>
    <dbReference type="NCBI Taxonomy" id="13765"/>
    <lineage>
        <taxon>Eukaryota</taxon>
        <taxon>Metazoa</taxon>
        <taxon>Chordata</taxon>
        <taxon>Craniata</taxon>
        <taxon>Vertebrata</taxon>
        <taxon>Euteleostomi</taxon>
        <taxon>Actinopterygii</taxon>
        <taxon>Neopterygii</taxon>
        <taxon>Teleostei</taxon>
        <taxon>Neoteleostei</taxon>
        <taxon>Acanthomorphata</taxon>
        <taxon>Eupercaria</taxon>
        <taxon>Labriformes</taxon>
        <taxon>Labridae</taxon>
        <taxon>Xyrichtys</taxon>
    </lineage>
</organism>
<feature type="signal peptide" evidence="5">
    <location>
        <begin position="1"/>
        <end position="24"/>
    </location>
</feature>
<evidence type="ECO:0000256" key="4">
    <source>
        <dbReference type="SAM" id="Phobius"/>
    </source>
</evidence>
<evidence type="ECO:0000313" key="7">
    <source>
        <dbReference type="EMBL" id="CAJ1053175.1"/>
    </source>
</evidence>
<dbReference type="InterPro" id="IPR013783">
    <property type="entry name" value="Ig-like_fold"/>
</dbReference>
<dbReference type="InterPro" id="IPR013106">
    <property type="entry name" value="Ig_V-set"/>
</dbReference>
<dbReference type="Proteomes" id="UP001178508">
    <property type="component" value="Chromosome 3"/>
</dbReference>
<evidence type="ECO:0000256" key="1">
    <source>
        <dbReference type="ARBA" id="ARBA00004370"/>
    </source>
</evidence>